<proteinExistence type="predicted"/>
<protein>
    <submittedName>
        <fullName evidence="1">FeoB-associated Cys-rich membrane protein</fullName>
    </submittedName>
</protein>
<evidence type="ECO:0000313" key="1">
    <source>
        <dbReference type="EMBL" id="MCG4611459.1"/>
    </source>
</evidence>
<dbReference type="EMBL" id="JAKNHQ010000016">
    <property type="protein sequence ID" value="MCG4611459.1"/>
    <property type="molecule type" value="Genomic_DNA"/>
</dbReference>
<accession>A0ABS9MM01</accession>
<comment type="caution">
    <text evidence="1">The sequence shown here is derived from an EMBL/GenBank/DDBJ whole genome shotgun (WGS) entry which is preliminary data.</text>
</comment>
<evidence type="ECO:0000313" key="2">
    <source>
        <dbReference type="Proteomes" id="UP001298681"/>
    </source>
</evidence>
<organism evidence="1 2">
    <name type="scientific">Anaeromassilibacillus senegalensis</name>
    <dbReference type="NCBI Taxonomy" id="1673717"/>
    <lineage>
        <taxon>Bacteria</taxon>
        <taxon>Bacillati</taxon>
        <taxon>Bacillota</taxon>
        <taxon>Clostridia</taxon>
        <taxon>Eubacteriales</taxon>
        <taxon>Acutalibacteraceae</taxon>
        <taxon>Anaeromassilibacillus</taxon>
    </lineage>
</organism>
<keyword evidence="2" id="KW-1185">Reference proteome</keyword>
<name>A0ABS9MM01_9FIRM</name>
<dbReference type="Proteomes" id="UP001298681">
    <property type="component" value="Unassembled WGS sequence"/>
</dbReference>
<sequence>MVTFLIAAALAVLFGLAIRHLIKHGTCDCSSKGGCNGGCAGCSHCCHGAEQSQKHKAS</sequence>
<gene>
    <name evidence="1" type="ORF">L0P57_11030</name>
</gene>
<dbReference type="RefSeq" id="WP_140400375.1">
    <property type="nucleotide sequence ID" value="NZ_JAKNHQ010000016.1"/>
</dbReference>
<reference evidence="1 2" key="1">
    <citation type="submission" date="2022-01" db="EMBL/GenBank/DDBJ databases">
        <title>Collection of gut derived symbiotic bacterial strains cultured from healthy donors.</title>
        <authorList>
            <person name="Lin H."/>
            <person name="Kohout C."/>
            <person name="Waligurski E."/>
            <person name="Pamer E.G."/>
        </authorList>
    </citation>
    <scope>NUCLEOTIDE SEQUENCE [LARGE SCALE GENOMIC DNA]</scope>
    <source>
        <strain evidence="1 2">DFI.7.58</strain>
    </source>
</reference>